<dbReference type="KEGG" id="spq:SPAB_03604"/>
<sequence>MSACSLVCLYFSQKMLELIALFFDAELSAFWFDNDLFFARSDGTYGRD</sequence>
<accession>A0A6C6Z6C5</accession>
<dbReference type="Proteomes" id="UP000008556">
    <property type="component" value="Chromosome"/>
</dbReference>
<reference evidence="1 2" key="1">
    <citation type="submission" date="2007-11" db="EMBL/GenBank/DDBJ databases">
        <authorList>
            <consortium name="The Salmonella enterica serovar Paratyphi B Genome Sequencing Project"/>
            <person name="McClelland M."/>
            <person name="Sanderson E.K."/>
            <person name="Porwollik S."/>
            <person name="Spieth J."/>
            <person name="Clifton W.S."/>
            <person name="Fulton R."/>
            <person name="Cordes M."/>
            <person name="Wollam A."/>
            <person name="Shah N."/>
            <person name="Pepin K."/>
            <person name="Bhonagiri V."/>
            <person name="Nash W."/>
            <person name="Johnson M."/>
            <person name="Thiruvilangam P."/>
            <person name="Wilson R."/>
        </authorList>
    </citation>
    <scope>NUCLEOTIDE SEQUENCE [LARGE SCALE GENOMIC DNA]</scope>
    <source>
        <strain evidence="2">ATCC BAA-1250 / SPB7</strain>
    </source>
</reference>
<evidence type="ECO:0000313" key="1">
    <source>
        <dbReference type="EMBL" id="ABX68945.1"/>
    </source>
</evidence>
<name>A0A6C6Z6C5_SALPB</name>
<evidence type="ECO:0000313" key="2">
    <source>
        <dbReference type="Proteomes" id="UP000008556"/>
    </source>
</evidence>
<dbReference type="EMBL" id="CP000886">
    <property type="protein sequence ID" value="ABX68945.1"/>
    <property type="molecule type" value="Genomic_DNA"/>
</dbReference>
<protein>
    <submittedName>
        <fullName evidence="1">Uncharacterized protein</fullName>
    </submittedName>
</protein>
<dbReference type="AlphaFoldDB" id="A0A6C6Z6C5"/>
<organism evidence="1 2">
    <name type="scientific">Salmonella paratyphi B (strain ATCC BAA-1250 / SPB7)</name>
    <dbReference type="NCBI Taxonomy" id="1016998"/>
    <lineage>
        <taxon>Bacteria</taxon>
        <taxon>Pseudomonadati</taxon>
        <taxon>Pseudomonadota</taxon>
        <taxon>Gammaproteobacteria</taxon>
        <taxon>Enterobacterales</taxon>
        <taxon>Enterobacteriaceae</taxon>
        <taxon>Salmonella</taxon>
    </lineage>
</organism>
<gene>
    <name evidence="1" type="ordered locus">SPAB_03604</name>
</gene>
<proteinExistence type="predicted"/>